<evidence type="ECO:0000313" key="4">
    <source>
        <dbReference type="Proteomes" id="UP000535511"/>
    </source>
</evidence>
<feature type="region of interest" description="Disordered" evidence="1">
    <location>
        <begin position="34"/>
        <end position="57"/>
    </location>
</feature>
<comment type="caution">
    <text evidence="3">The sequence shown here is derived from an EMBL/GenBank/DDBJ whole genome shotgun (WGS) entry which is preliminary data.</text>
</comment>
<dbReference type="EMBL" id="JACCBG010000001">
    <property type="protein sequence ID" value="NYD40534.1"/>
    <property type="molecule type" value="Genomic_DNA"/>
</dbReference>
<proteinExistence type="predicted"/>
<gene>
    <name evidence="3" type="ORF">BJZ21_000617</name>
</gene>
<evidence type="ECO:0000313" key="3">
    <source>
        <dbReference type="EMBL" id="NYD40534.1"/>
    </source>
</evidence>
<organism evidence="3 4">
    <name type="scientific">Nocardioides panaciterrulae</name>
    <dbReference type="NCBI Taxonomy" id="661492"/>
    <lineage>
        <taxon>Bacteria</taxon>
        <taxon>Bacillati</taxon>
        <taxon>Actinomycetota</taxon>
        <taxon>Actinomycetes</taxon>
        <taxon>Propionibacteriales</taxon>
        <taxon>Nocardioidaceae</taxon>
        <taxon>Nocardioides</taxon>
    </lineage>
</organism>
<name>A0A7Y9E3I2_9ACTN</name>
<keyword evidence="4" id="KW-1185">Reference proteome</keyword>
<sequence>MEETYGDTTCEQVEKHLARTLADLGVNEFVIVGEPQPPAPPRTGLLRRRPAPPPSRYVQFRRDDETAWYGECVGATRFGGDWEVPEEVHDRLRSLGWLAPGDPDPTGTQPSYPHYWQCVTTDPDRPSGHEPGTDPATELARLGAAALDLLGVDPWSLTWRRELNY</sequence>
<evidence type="ECO:0000259" key="2">
    <source>
        <dbReference type="Pfam" id="PF22552"/>
    </source>
</evidence>
<accession>A0A7Y9E3I2</accession>
<dbReference type="AlphaFoldDB" id="A0A7Y9E3I2"/>
<dbReference type="InterPro" id="IPR054344">
    <property type="entry name" value="TY-Chap_N"/>
</dbReference>
<evidence type="ECO:0000256" key="1">
    <source>
        <dbReference type="SAM" id="MobiDB-lite"/>
    </source>
</evidence>
<dbReference type="Proteomes" id="UP000535511">
    <property type="component" value="Unassembled WGS sequence"/>
</dbReference>
<feature type="domain" description="TY-Chap N-terminal" evidence="2">
    <location>
        <begin position="12"/>
        <end position="151"/>
    </location>
</feature>
<dbReference type="Pfam" id="PF22552">
    <property type="entry name" value="TY-Chap3"/>
    <property type="match status" value="1"/>
</dbReference>
<protein>
    <recommendedName>
        <fullName evidence="2">TY-Chap N-terminal domain-containing protein</fullName>
    </recommendedName>
</protein>
<dbReference type="RefSeq" id="WP_179662410.1">
    <property type="nucleotide sequence ID" value="NZ_JACCBG010000001.1"/>
</dbReference>
<reference evidence="3 4" key="1">
    <citation type="submission" date="2020-07" db="EMBL/GenBank/DDBJ databases">
        <title>Sequencing the genomes of 1000 actinobacteria strains.</title>
        <authorList>
            <person name="Klenk H.-P."/>
        </authorList>
    </citation>
    <scope>NUCLEOTIDE SEQUENCE [LARGE SCALE GENOMIC DNA]</scope>
    <source>
        <strain evidence="3 4">DSM 21350</strain>
    </source>
</reference>